<keyword evidence="2" id="KW-1133">Transmembrane helix</keyword>
<comment type="caution">
    <text evidence="3">The sequence shown here is derived from an EMBL/GenBank/DDBJ whole genome shotgun (WGS) entry which is preliminary data.</text>
</comment>
<sequence length="200" mass="23887">MEWIFDILQQAPWLIFVLLGIFSTLFKGGKQEEQQKKQQQQRQQQRQRQQTATQASQRQEDYEDYRRESAPAPKREDKPRFDWDIDIFGEGKLEELEQKVREKVNPYLEKVEKKKEQVTTIQQQMKDEVKELSIKGQEISKDSPILKQELQLSEGKVVSSRHRIKPNRVVEGVMWSEILGQPRSRNPHRPVYTEHFSKRK</sequence>
<dbReference type="EMBL" id="VTEU01000003">
    <property type="protein sequence ID" value="TYS59224.1"/>
    <property type="molecule type" value="Genomic_DNA"/>
</dbReference>
<keyword evidence="2" id="KW-0812">Transmembrane</keyword>
<feature type="transmembrane region" description="Helical" evidence="2">
    <location>
        <begin position="12"/>
        <end position="29"/>
    </location>
</feature>
<feature type="compositionally biased region" description="Basic and acidic residues" evidence="1">
    <location>
        <begin position="191"/>
        <end position="200"/>
    </location>
</feature>
<evidence type="ECO:0000256" key="1">
    <source>
        <dbReference type="SAM" id="MobiDB-lite"/>
    </source>
</evidence>
<dbReference type="RefSeq" id="WP_148965849.1">
    <property type="nucleotide sequence ID" value="NZ_VTEU01000003.1"/>
</dbReference>
<proteinExistence type="predicted"/>
<evidence type="ECO:0000313" key="4">
    <source>
        <dbReference type="Proteomes" id="UP000323393"/>
    </source>
</evidence>
<feature type="compositionally biased region" description="Low complexity" evidence="1">
    <location>
        <begin position="37"/>
        <end position="57"/>
    </location>
</feature>
<protein>
    <submittedName>
        <fullName evidence="3">Uncharacterized protein</fullName>
    </submittedName>
</protein>
<keyword evidence="2" id="KW-0472">Membrane</keyword>
<feature type="region of interest" description="Disordered" evidence="1">
    <location>
        <begin position="30"/>
        <end position="79"/>
    </location>
</feature>
<accession>A0AA95B6A3</accession>
<gene>
    <name evidence="3" type="ORF">FZC74_10845</name>
</gene>
<name>A0AA95B6A3_9BACI</name>
<organism evidence="3 4">
    <name type="scientific">Sutcliffiella horikoshii</name>
    <dbReference type="NCBI Taxonomy" id="79883"/>
    <lineage>
        <taxon>Bacteria</taxon>
        <taxon>Bacillati</taxon>
        <taxon>Bacillota</taxon>
        <taxon>Bacilli</taxon>
        <taxon>Bacillales</taxon>
        <taxon>Bacillaceae</taxon>
        <taxon>Sutcliffiella</taxon>
    </lineage>
</organism>
<dbReference type="Proteomes" id="UP000323393">
    <property type="component" value="Unassembled WGS sequence"/>
</dbReference>
<feature type="region of interest" description="Disordered" evidence="1">
    <location>
        <begin position="179"/>
        <end position="200"/>
    </location>
</feature>
<reference evidence="3 4" key="1">
    <citation type="submission" date="2019-08" db="EMBL/GenBank/DDBJ databases">
        <title>Bacillus genomes from the desert of Cuatro Cienegas, Coahuila.</title>
        <authorList>
            <person name="Olmedo-Alvarez G."/>
        </authorList>
    </citation>
    <scope>NUCLEOTIDE SEQUENCE [LARGE SCALE GENOMIC DNA]</scope>
    <source>
        <strain evidence="3 4">CH88_3T</strain>
    </source>
</reference>
<dbReference type="AlphaFoldDB" id="A0AA95B6A3"/>
<evidence type="ECO:0000256" key="2">
    <source>
        <dbReference type="SAM" id="Phobius"/>
    </source>
</evidence>
<evidence type="ECO:0000313" key="3">
    <source>
        <dbReference type="EMBL" id="TYS59224.1"/>
    </source>
</evidence>
<feature type="compositionally biased region" description="Basic and acidic residues" evidence="1">
    <location>
        <begin position="58"/>
        <end position="79"/>
    </location>
</feature>